<dbReference type="Proteomes" id="UP000235145">
    <property type="component" value="Unassembled WGS sequence"/>
</dbReference>
<dbReference type="PANTHER" id="PTHR24177:SF472">
    <property type="entry name" value="PGG DOMAIN-CONTAINING PROTEIN"/>
    <property type="match status" value="1"/>
</dbReference>
<dbReference type="AlphaFoldDB" id="A0A9R1WJK8"/>
<dbReference type="Gene3D" id="1.25.40.20">
    <property type="entry name" value="Ankyrin repeat-containing domain"/>
    <property type="match status" value="2"/>
</dbReference>
<dbReference type="PANTHER" id="PTHR24177">
    <property type="entry name" value="CASKIN"/>
    <property type="match status" value="1"/>
</dbReference>
<reference evidence="3 4" key="1">
    <citation type="journal article" date="2017" name="Nat. Commun.">
        <title>Genome assembly with in vitro proximity ligation data and whole-genome triplication in lettuce.</title>
        <authorList>
            <person name="Reyes-Chin-Wo S."/>
            <person name="Wang Z."/>
            <person name="Yang X."/>
            <person name="Kozik A."/>
            <person name="Arikit S."/>
            <person name="Song C."/>
            <person name="Xia L."/>
            <person name="Froenicke L."/>
            <person name="Lavelle D.O."/>
            <person name="Truco M.J."/>
            <person name="Xia R."/>
            <person name="Zhu S."/>
            <person name="Xu C."/>
            <person name="Xu H."/>
            <person name="Xu X."/>
            <person name="Cox K."/>
            <person name="Korf I."/>
            <person name="Meyers B.C."/>
            <person name="Michelmore R.W."/>
        </authorList>
    </citation>
    <scope>NUCLEOTIDE SEQUENCE [LARGE SCALE GENOMIC DNA]</scope>
    <source>
        <strain evidence="4">cv. Salinas</strain>
        <tissue evidence="3">Seedlings</tissue>
    </source>
</reference>
<dbReference type="InterPro" id="IPR026961">
    <property type="entry name" value="PGG_dom"/>
</dbReference>
<comment type="caution">
    <text evidence="3">The sequence shown here is derived from an EMBL/GenBank/DDBJ whole genome shotgun (WGS) entry which is preliminary data.</text>
</comment>
<dbReference type="GO" id="GO:0016020">
    <property type="term" value="C:membrane"/>
    <property type="evidence" value="ECO:0000318"/>
    <property type="project" value="GO_Central"/>
</dbReference>
<evidence type="ECO:0000259" key="2">
    <source>
        <dbReference type="Pfam" id="PF13962"/>
    </source>
</evidence>
<dbReference type="InterPro" id="IPR036770">
    <property type="entry name" value="Ankyrin_rpt-contain_sf"/>
</dbReference>
<dbReference type="PROSITE" id="PS50088">
    <property type="entry name" value="ANK_REPEAT"/>
    <property type="match status" value="1"/>
</dbReference>
<dbReference type="Pfam" id="PF12796">
    <property type="entry name" value="Ank_2"/>
    <property type="match status" value="1"/>
</dbReference>
<evidence type="ECO:0000313" key="3">
    <source>
        <dbReference type="EMBL" id="KAJ0223313.1"/>
    </source>
</evidence>
<dbReference type="Pfam" id="PF13962">
    <property type="entry name" value="PGG"/>
    <property type="match status" value="1"/>
</dbReference>
<dbReference type="SMART" id="SM00248">
    <property type="entry name" value="ANK"/>
    <property type="match status" value="6"/>
</dbReference>
<proteinExistence type="predicted"/>
<keyword evidence="1" id="KW-0040">ANK repeat</keyword>
<gene>
    <name evidence="3" type="ORF">LSAT_V11C200077280</name>
</gene>
<organism evidence="3 4">
    <name type="scientific">Lactuca sativa</name>
    <name type="common">Garden lettuce</name>
    <dbReference type="NCBI Taxonomy" id="4236"/>
    <lineage>
        <taxon>Eukaryota</taxon>
        <taxon>Viridiplantae</taxon>
        <taxon>Streptophyta</taxon>
        <taxon>Embryophyta</taxon>
        <taxon>Tracheophyta</taxon>
        <taxon>Spermatophyta</taxon>
        <taxon>Magnoliopsida</taxon>
        <taxon>eudicotyledons</taxon>
        <taxon>Gunneridae</taxon>
        <taxon>Pentapetalae</taxon>
        <taxon>asterids</taxon>
        <taxon>campanulids</taxon>
        <taxon>Asterales</taxon>
        <taxon>Asteraceae</taxon>
        <taxon>Cichorioideae</taxon>
        <taxon>Cichorieae</taxon>
        <taxon>Lactucinae</taxon>
        <taxon>Lactuca</taxon>
    </lineage>
</organism>
<protein>
    <recommendedName>
        <fullName evidence="2">PGG domain-containing protein</fullName>
    </recommendedName>
</protein>
<feature type="repeat" description="ANK" evidence="1">
    <location>
        <begin position="160"/>
        <end position="180"/>
    </location>
</feature>
<accession>A0A9R1WJK8</accession>
<dbReference type="InterPro" id="IPR002110">
    <property type="entry name" value="Ankyrin_rpt"/>
</dbReference>
<sequence>MNVVPVQMAQTDEHLAPTLTPDPEDISISVALHHPTKPIPDLLTGTRKEYIAIAIPLYEASIRGDWKAAKKILDERPELVRYSISGNNETALHVAASAKSTKKVEEFVENLITKMQKEDLELKNSSSNTALCLAAAAGNVKIVEIMVERNRALVAITGSRGMTPLYMAALFGHYEMVKCLYGYSQKLRDDCWTDETRSWLLLRCMETDMFVIFPNKVTVESVLDIALDIVKEHSKLGFSGLALGALARKTNVFNETESNTIRRSIEWVWTCIHPKVGPSKMESKANALELLNIIWGAIAEKPTKDIDNIIRGQPDPIEKDDKPASDTDQTLQLLQKISQNTSKKHDESGIINKGHAATTTNNTNVALKENARPKYSSRILFVAAEMGNTRFIIELIRLYPDIIWKLNDDNQSIFHTAVKHRHEGIYNLLYEIGSMKDLITPLKDTNENNMLHLVGKSAKKKRLEDVSGVAFQMQRELLWFKEVEEMIPPSYRERKNKEGLTPHELFTKEHKDLVKQGEDWMKDTASQCMVVAALIATIVFAAAFTVPGGYDQNDGFPIFSKNLPFIIFAVADAIPCSLHQRRSSCSYPYSHHVMLNVISWSHCPKS</sequence>
<dbReference type="PROSITE" id="PS50297">
    <property type="entry name" value="ANK_REP_REGION"/>
    <property type="match status" value="1"/>
</dbReference>
<evidence type="ECO:0000313" key="4">
    <source>
        <dbReference type="Proteomes" id="UP000235145"/>
    </source>
</evidence>
<evidence type="ECO:0000256" key="1">
    <source>
        <dbReference type="PROSITE-ProRule" id="PRU00023"/>
    </source>
</evidence>
<dbReference type="SUPFAM" id="SSF48403">
    <property type="entry name" value="Ankyrin repeat"/>
    <property type="match status" value="1"/>
</dbReference>
<feature type="domain" description="PGG" evidence="2">
    <location>
        <begin position="519"/>
        <end position="574"/>
    </location>
</feature>
<dbReference type="EMBL" id="NBSK02000002">
    <property type="protein sequence ID" value="KAJ0223313.1"/>
    <property type="molecule type" value="Genomic_DNA"/>
</dbReference>
<keyword evidence="4" id="KW-1185">Reference proteome</keyword>
<name>A0A9R1WJK8_LACSA</name>